<dbReference type="RefSeq" id="WP_015281421.1">
    <property type="nucleotide sequence ID" value="NC_019940.1"/>
</dbReference>
<feature type="binding site" evidence="5">
    <location>
        <position position="2"/>
    </location>
    <ligand>
        <name>Ni(2+)</name>
        <dbReference type="ChEBI" id="CHEBI:49786"/>
    </ligand>
</feature>
<dbReference type="Gene3D" id="3.30.2320.80">
    <property type="match status" value="1"/>
</dbReference>
<dbReference type="GO" id="GO:0016151">
    <property type="term" value="F:nickel cation binding"/>
    <property type="evidence" value="ECO:0007669"/>
    <property type="project" value="UniProtKB-UniRule"/>
</dbReference>
<dbReference type="HAMAP" id="MF_00213">
    <property type="entry name" value="HypA_HybF"/>
    <property type="match status" value="1"/>
</dbReference>
<dbReference type="PIRSF" id="PIRSF004761">
    <property type="entry name" value="Hydrgn_mat_HypA"/>
    <property type="match status" value="1"/>
</dbReference>
<feature type="binding site" evidence="5">
    <location>
        <position position="89"/>
    </location>
    <ligand>
        <name>Zn(2+)</name>
        <dbReference type="ChEBI" id="CHEBI:29105"/>
    </ligand>
</feature>
<dbReference type="KEGG" id="tmb:Thimo_2564"/>
<evidence type="ECO:0000256" key="1">
    <source>
        <dbReference type="ARBA" id="ARBA00010748"/>
    </source>
</evidence>
<dbReference type="InterPro" id="IPR000688">
    <property type="entry name" value="HypA/HybF"/>
</dbReference>
<protein>
    <recommendedName>
        <fullName evidence="5">Hydrogenase maturation factor HypA</fullName>
    </recommendedName>
</protein>
<evidence type="ECO:0000313" key="6">
    <source>
        <dbReference type="EMBL" id="AGA91288.1"/>
    </source>
</evidence>
<feature type="binding site" evidence="5">
    <location>
        <position position="73"/>
    </location>
    <ligand>
        <name>Zn(2+)</name>
        <dbReference type="ChEBI" id="CHEBI:29105"/>
    </ligand>
</feature>
<evidence type="ECO:0000256" key="5">
    <source>
        <dbReference type="HAMAP-Rule" id="MF_00213"/>
    </source>
</evidence>
<organism evidence="6 7">
    <name type="scientific">Thioflavicoccus mobilis 8321</name>
    <dbReference type="NCBI Taxonomy" id="765912"/>
    <lineage>
        <taxon>Bacteria</taxon>
        <taxon>Pseudomonadati</taxon>
        <taxon>Pseudomonadota</taxon>
        <taxon>Gammaproteobacteria</taxon>
        <taxon>Chromatiales</taxon>
        <taxon>Chromatiaceae</taxon>
        <taxon>Thioflavicoccus</taxon>
    </lineage>
</organism>
<comment type="similarity">
    <text evidence="1 5">Belongs to the HypA/HybF family.</text>
</comment>
<dbReference type="Proteomes" id="UP000010816">
    <property type="component" value="Chromosome"/>
</dbReference>
<evidence type="ECO:0000256" key="2">
    <source>
        <dbReference type="ARBA" id="ARBA00022596"/>
    </source>
</evidence>
<dbReference type="PANTHER" id="PTHR34535">
    <property type="entry name" value="HYDROGENASE MATURATION FACTOR HYPA"/>
    <property type="match status" value="1"/>
</dbReference>
<keyword evidence="3 5" id="KW-0479">Metal-binding</keyword>
<reference evidence="6 7" key="1">
    <citation type="submission" date="2011-09" db="EMBL/GenBank/DDBJ databases">
        <title>Complete sequence of chromosome of Thioflavicoccus mobilis 8321.</title>
        <authorList>
            <consortium name="US DOE Joint Genome Institute"/>
            <person name="Lucas S."/>
            <person name="Han J."/>
            <person name="Lapidus A."/>
            <person name="Cheng J.-F."/>
            <person name="Goodwin L."/>
            <person name="Pitluck S."/>
            <person name="Peters L."/>
            <person name="Ovchinnikova G."/>
            <person name="Lu M."/>
            <person name="Detter J.C."/>
            <person name="Han C."/>
            <person name="Tapia R."/>
            <person name="Land M."/>
            <person name="Hauser L."/>
            <person name="Kyrpides N."/>
            <person name="Ivanova N."/>
            <person name="Pagani I."/>
            <person name="Vogl K."/>
            <person name="Liu Z."/>
            <person name="Imhoff J."/>
            <person name="Thiel V."/>
            <person name="Frigaard N.-U."/>
            <person name="Bryant D."/>
            <person name="Woyke T."/>
        </authorList>
    </citation>
    <scope>NUCLEOTIDE SEQUENCE [LARGE SCALE GENOMIC DNA]</scope>
    <source>
        <strain evidence="6 7">8321</strain>
    </source>
</reference>
<dbReference type="NCBIfam" id="TIGR00100">
    <property type="entry name" value="hypA"/>
    <property type="match status" value="1"/>
</dbReference>
<dbReference type="HOGENOM" id="CLU_126929_6_0_6"/>
<dbReference type="AlphaFoldDB" id="L0GWZ4"/>
<dbReference type="GO" id="GO:0008270">
    <property type="term" value="F:zinc ion binding"/>
    <property type="evidence" value="ECO:0007669"/>
    <property type="project" value="UniProtKB-UniRule"/>
</dbReference>
<name>L0GWZ4_9GAMM</name>
<keyword evidence="4 5" id="KW-0862">Zinc</keyword>
<accession>L0GWZ4</accession>
<dbReference type="OrthoDB" id="288014at2"/>
<gene>
    <name evidence="5" type="primary">hypA</name>
    <name evidence="6" type="ORF">Thimo_2564</name>
</gene>
<evidence type="ECO:0000313" key="7">
    <source>
        <dbReference type="Proteomes" id="UP000010816"/>
    </source>
</evidence>
<keyword evidence="2 5" id="KW-0533">Nickel</keyword>
<evidence type="ECO:0000256" key="3">
    <source>
        <dbReference type="ARBA" id="ARBA00022723"/>
    </source>
</evidence>
<evidence type="ECO:0000256" key="4">
    <source>
        <dbReference type="ARBA" id="ARBA00022833"/>
    </source>
</evidence>
<sequence>MHELSICLSLIEQVQQIAKDHGATRVDRILLQIGPLSGVEPALLESAYPMAATGTLSAQAELVIETMPVRVRCNDCGQETEVKPNRLLCGACGGYHTKLLSGTEMLLANLELTLPGD</sequence>
<proteinExistence type="inferred from homology"/>
<dbReference type="PANTHER" id="PTHR34535:SF3">
    <property type="entry name" value="HYDROGENASE MATURATION FACTOR HYPA"/>
    <property type="match status" value="1"/>
</dbReference>
<feature type="binding site" evidence="5">
    <location>
        <position position="92"/>
    </location>
    <ligand>
        <name>Zn(2+)</name>
        <dbReference type="ChEBI" id="CHEBI:29105"/>
    </ligand>
</feature>
<dbReference type="InterPro" id="IPR020538">
    <property type="entry name" value="Hydgase_Ni_incorp_HypA/HybF_CS"/>
</dbReference>
<comment type="function">
    <text evidence="5">Involved in the maturation of [NiFe] hydrogenases. Required for nickel insertion into the metal center of the hydrogenase.</text>
</comment>
<keyword evidence="7" id="KW-1185">Reference proteome</keyword>
<dbReference type="STRING" id="765912.Thimo_2564"/>
<dbReference type="EMBL" id="CP003051">
    <property type="protein sequence ID" value="AGA91288.1"/>
    <property type="molecule type" value="Genomic_DNA"/>
</dbReference>
<dbReference type="Pfam" id="PF01155">
    <property type="entry name" value="HypA"/>
    <property type="match status" value="1"/>
</dbReference>
<dbReference type="GO" id="GO:0051604">
    <property type="term" value="P:protein maturation"/>
    <property type="evidence" value="ECO:0007669"/>
    <property type="project" value="InterPro"/>
</dbReference>
<dbReference type="PROSITE" id="PS01249">
    <property type="entry name" value="HYPA"/>
    <property type="match status" value="1"/>
</dbReference>
<dbReference type="eggNOG" id="COG0375">
    <property type="taxonomic scope" value="Bacteria"/>
</dbReference>
<feature type="binding site" evidence="5">
    <location>
        <position position="76"/>
    </location>
    <ligand>
        <name>Zn(2+)</name>
        <dbReference type="ChEBI" id="CHEBI:29105"/>
    </ligand>
</feature>